<keyword evidence="2" id="KW-1185">Reference proteome</keyword>
<reference evidence="1" key="1">
    <citation type="submission" date="2021-06" db="EMBL/GenBank/DDBJ databases">
        <authorList>
            <person name="Kallberg Y."/>
            <person name="Tangrot J."/>
            <person name="Rosling A."/>
        </authorList>
    </citation>
    <scope>NUCLEOTIDE SEQUENCE</scope>
    <source>
        <strain evidence="1">MA461A</strain>
    </source>
</reference>
<protein>
    <submittedName>
        <fullName evidence="1">3006_t:CDS:1</fullName>
    </submittedName>
</protein>
<dbReference type="Proteomes" id="UP000789920">
    <property type="component" value="Unassembled WGS sequence"/>
</dbReference>
<comment type="caution">
    <text evidence="1">The sequence shown here is derived from an EMBL/GenBank/DDBJ whole genome shotgun (WGS) entry which is preliminary data.</text>
</comment>
<organism evidence="1 2">
    <name type="scientific">Racocetra persica</name>
    <dbReference type="NCBI Taxonomy" id="160502"/>
    <lineage>
        <taxon>Eukaryota</taxon>
        <taxon>Fungi</taxon>
        <taxon>Fungi incertae sedis</taxon>
        <taxon>Mucoromycota</taxon>
        <taxon>Glomeromycotina</taxon>
        <taxon>Glomeromycetes</taxon>
        <taxon>Diversisporales</taxon>
        <taxon>Gigasporaceae</taxon>
        <taxon>Racocetra</taxon>
    </lineage>
</organism>
<name>A0ACA9N3X4_9GLOM</name>
<evidence type="ECO:0000313" key="1">
    <source>
        <dbReference type="EMBL" id="CAG8628487.1"/>
    </source>
</evidence>
<gene>
    <name evidence="1" type="ORF">RPERSI_LOCUS7004</name>
</gene>
<proteinExistence type="predicted"/>
<sequence length="45" mass="4910">SSVSIYELSSLAQVKSTIKPSFEICAVTCRDALVQVIIKKSSYCI</sequence>
<dbReference type="EMBL" id="CAJVQC010011543">
    <property type="protein sequence ID" value="CAG8628487.1"/>
    <property type="molecule type" value="Genomic_DNA"/>
</dbReference>
<feature type="non-terminal residue" evidence="1">
    <location>
        <position position="1"/>
    </location>
</feature>
<accession>A0ACA9N3X4</accession>
<evidence type="ECO:0000313" key="2">
    <source>
        <dbReference type="Proteomes" id="UP000789920"/>
    </source>
</evidence>